<dbReference type="EMBL" id="JBHSRJ010000009">
    <property type="protein sequence ID" value="MFC6046160.1"/>
    <property type="molecule type" value="Genomic_DNA"/>
</dbReference>
<organism evidence="2 3">
    <name type="scientific">Nocardioides hankookensis</name>
    <dbReference type="NCBI Taxonomy" id="443157"/>
    <lineage>
        <taxon>Bacteria</taxon>
        <taxon>Bacillati</taxon>
        <taxon>Actinomycetota</taxon>
        <taxon>Actinomycetes</taxon>
        <taxon>Propionibacteriales</taxon>
        <taxon>Nocardioidaceae</taxon>
        <taxon>Nocardioides</taxon>
    </lineage>
</organism>
<evidence type="ECO:0000313" key="3">
    <source>
        <dbReference type="Proteomes" id="UP001596135"/>
    </source>
</evidence>
<sequence length="59" mass="6045">MSERRVSWSLLVVALLCLVPVGLGIALLTYDGGAALGWGLIGFFGAGTVVLGRKALTGK</sequence>
<evidence type="ECO:0000313" key="2">
    <source>
        <dbReference type="EMBL" id="MFC6046160.1"/>
    </source>
</evidence>
<keyword evidence="1" id="KW-0812">Transmembrane</keyword>
<feature type="transmembrane region" description="Helical" evidence="1">
    <location>
        <begin position="34"/>
        <end position="52"/>
    </location>
</feature>
<dbReference type="RefSeq" id="WP_379160676.1">
    <property type="nucleotide sequence ID" value="NZ_JBHSRJ010000009.1"/>
</dbReference>
<proteinExistence type="predicted"/>
<dbReference type="Proteomes" id="UP001596135">
    <property type="component" value="Unassembled WGS sequence"/>
</dbReference>
<keyword evidence="1" id="KW-0472">Membrane</keyword>
<gene>
    <name evidence="2" type="ORF">ACFPYL_23955</name>
</gene>
<evidence type="ECO:0000256" key="1">
    <source>
        <dbReference type="SAM" id="Phobius"/>
    </source>
</evidence>
<accession>A0ABW1LQF2</accession>
<comment type="caution">
    <text evidence="2">The sequence shown here is derived from an EMBL/GenBank/DDBJ whole genome shotgun (WGS) entry which is preliminary data.</text>
</comment>
<name>A0ABW1LQF2_9ACTN</name>
<reference evidence="3" key="1">
    <citation type="journal article" date="2019" name="Int. J. Syst. Evol. Microbiol.">
        <title>The Global Catalogue of Microorganisms (GCM) 10K type strain sequencing project: providing services to taxonomists for standard genome sequencing and annotation.</title>
        <authorList>
            <consortium name="The Broad Institute Genomics Platform"/>
            <consortium name="The Broad Institute Genome Sequencing Center for Infectious Disease"/>
            <person name="Wu L."/>
            <person name="Ma J."/>
        </authorList>
    </citation>
    <scope>NUCLEOTIDE SEQUENCE [LARGE SCALE GENOMIC DNA]</scope>
    <source>
        <strain evidence="3">CCUG 54522</strain>
    </source>
</reference>
<keyword evidence="3" id="KW-1185">Reference proteome</keyword>
<keyword evidence="1" id="KW-1133">Transmembrane helix</keyword>
<protein>
    <submittedName>
        <fullName evidence="2">Uncharacterized protein</fullName>
    </submittedName>
</protein>